<dbReference type="GO" id="GO:0020037">
    <property type="term" value="F:heme binding"/>
    <property type="evidence" value="ECO:0007669"/>
    <property type="project" value="InterPro"/>
</dbReference>
<dbReference type="InterPro" id="IPR036396">
    <property type="entry name" value="Cyt_P450_sf"/>
</dbReference>
<gene>
    <name evidence="1" type="ORF">VM1G_11481</name>
</gene>
<organism evidence="1 2">
    <name type="scientific">Cytospora mali</name>
    <name type="common">Apple Valsa canker fungus</name>
    <name type="synonym">Valsa mali</name>
    <dbReference type="NCBI Taxonomy" id="578113"/>
    <lineage>
        <taxon>Eukaryota</taxon>
        <taxon>Fungi</taxon>
        <taxon>Dikarya</taxon>
        <taxon>Ascomycota</taxon>
        <taxon>Pezizomycotina</taxon>
        <taxon>Sordariomycetes</taxon>
        <taxon>Sordariomycetidae</taxon>
        <taxon>Diaporthales</taxon>
        <taxon>Cytosporaceae</taxon>
        <taxon>Cytospora</taxon>
    </lineage>
</organism>
<proteinExistence type="predicted"/>
<sequence>MYVVSSPQLLTAIQSQFRTLSFTAIEANIAANLLGCKRSTIDIIAGDVTKDEGYLMSFPKYVHSALSAGPGLDAMNRRAVQVISKSLDDWSEKGATKIQLWRWVRHELLLASTEGVYGPKNPFRDPAMEEAWYTFEPKMMMFILRLFPLCRSGSV</sequence>
<dbReference type="InterPro" id="IPR053007">
    <property type="entry name" value="CYP450_monoxygenase_sec-met"/>
</dbReference>
<dbReference type="EMBL" id="CM003100">
    <property type="protein sequence ID" value="KUI67937.1"/>
    <property type="molecule type" value="Genomic_DNA"/>
</dbReference>
<dbReference type="GO" id="GO:0016705">
    <property type="term" value="F:oxidoreductase activity, acting on paired donors, with incorporation or reduction of molecular oxygen"/>
    <property type="evidence" value="ECO:0007669"/>
    <property type="project" value="InterPro"/>
</dbReference>
<dbReference type="OrthoDB" id="3366823at2759"/>
<dbReference type="PANTHER" id="PTHR47582">
    <property type="entry name" value="P450, PUTATIVE (EUROFUNG)-RELATED"/>
    <property type="match status" value="1"/>
</dbReference>
<keyword evidence="2" id="KW-1185">Reference proteome</keyword>
<dbReference type="GO" id="GO:0004497">
    <property type="term" value="F:monooxygenase activity"/>
    <property type="evidence" value="ECO:0007669"/>
    <property type="project" value="InterPro"/>
</dbReference>
<accession>A0A194VVB2</accession>
<dbReference type="GO" id="GO:0005506">
    <property type="term" value="F:iron ion binding"/>
    <property type="evidence" value="ECO:0007669"/>
    <property type="project" value="InterPro"/>
</dbReference>
<dbReference type="Proteomes" id="UP000078559">
    <property type="component" value="Chromosome 3"/>
</dbReference>
<dbReference type="AlphaFoldDB" id="A0A194VVB2"/>
<dbReference type="Gene3D" id="1.10.630.10">
    <property type="entry name" value="Cytochrome P450"/>
    <property type="match status" value="1"/>
</dbReference>
<evidence type="ECO:0000313" key="1">
    <source>
        <dbReference type="EMBL" id="KUI67937.1"/>
    </source>
</evidence>
<name>A0A194VVB2_CYTMA</name>
<reference evidence="1" key="1">
    <citation type="submission" date="2014-12" db="EMBL/GenBank/DDBJ databases">
        <title>Genome Sequence of Valsa Canker Pathogens Uncovers a Specific Adaption of Colonization on Woody Bark.</title>
        <authorList>
            <person name="Yin Z."/>
            <person name="Liu H."/>
            <person name="Gao X."/>
            <person name="Li Z."/>
            <person name="Song N."/>
            <person name="Ke X."/>
            <person name="Dai Q."/>
            <person name="Wu Y."/>
            <person name="Sun Y."/>
            <person name="Xu J.-R."/>
            <person name="Kang Z.K."/>
            <person name="Wang L."/>
            <person name="Huang L."/>
        </authorList>
    </citation>
    <scope>NUCLEOTIDE SEQUENCE [LARGE SCALE GENOMIC DNA]</scope>
    <source>
        <strain evidence="1">03-8</strain>
    </source>
</reference>
<evidence type="ECO:0000313" key="2">
    <source>
        <dbReference type="Proteomes" id="UP000078559"/>
    </source>
</evidence>
<dbReference type="PANTHER" id="PTHR47582:SF1">
    <property type="entry name" value="P450, PUTATIVE (EUROFUNG)-RELATED"/>
    <property type="match status" value="1"/>
</dbReference>
<protein>
    <submittedName>
        <fullName evidence="1">Uncharacterized protein</fullName>
    </submittedName>
</protein>